<comment type="caution">
    <text evidence="1">The sequence shown here is derived from an EMBL/GenBank/DDBJ whole genome shotgun (WGS) entry which is preliminary data.</text>
</comment>
<accession>A0ACC2F0K7</accession>
<sequence>MAVEVVVSISLLFQVLALIPCALSYVPPPVNVSVDCRNFHNVIYWNYSEPSLQPHFTVDRASMYSSQKSVVCANTSSYHCDVSSFTKHISDTYWIVLTAAVGPHRNKTDISFTYDDTMDSDVMCLLDFPPVNISAVSNEWIKVKFSHPFETYKNYPRTENMDVFKYTIVMENSTEHKFTCNTQECDADIPVVEMDRHCMSIDGMLGYVKVAPQKICTDRKPDSDHGYTALYIIIPVVGSVVLFFFLLMWLQKKLKGGFSTLPKSMLTNGFGGPLLTPECEILSHVQTDDSFPPDTPVTSVPTGTQTVNCTPQEGGGRFPIGVTGDEQYGGGEVTSNEVSGSSPDETIVLKQETENDFPSGYDSCHVPVVMVTEEISPGDIVTGYRT</sequence>
<protein>
    <submittedName>
        <fullName evidence="1">Uncharacterized protein</fullName>
    </submittedName>
</protein>
<proteinExistence type="predicted"/>
<name>A0ACC2F0K7_DALPE</name>
<dbReference type="EMBL" id="CM055764">
    <property type="protein sequence ID" value="KAJ7984914.1"/>
    <property type="molecule type" value="Genomic_DNA"/>
</dbReference>
<reference evidence="1" key="1">
    <citation type="submission" date="2021-05" db="EMBL/GenBank/DDBJ databases">
        <authorList>
            <person name="Pan Q."/>
            <person name="Jouanno E."/>
            <person name="Zahm M."/>
            <person name="Klopp C."/>
            <person name="Cabau C."/>
            <person name="Louis A."/>
            <person name="Berthelot C."/>
            <person name="Parey E."/>
            <person name="Roest Crollius H."/>
            <person name="Montfort J."/>
            <person name="Robinson-Rechavi M."/>
            <person name="Bouchez O."/>
            <person name="Lampietro C."/>
            <person name="Lopez Roques C."/>
            <person name="Donnadieu C."/>
            <person name="Postlethwait J."/>
            <person name="Bobe J."/>
            <person name="Dillon D."/>
            <person name="Chandos A."/>
            <person name="von Hippel F."/>
            <person name="Guiguen Y."/>
        </authorList>
    </citation>
    <scope>NUCLEOTIDE SEQUENCE</scope>
    <source>
        <strain evidence="1">YG-Jan2019</strain>
    </source>
</reference>
<keyword evidence="2" id="KW-1185">Reference proteome</keyword>
<dbReference type="Proteomes" id="UP001157502">
    <property type="component" value="Chromosome 37"/>
</dbReference>
<evidence type="ECO:0000313" key="1">
    <source>
        <dbReference type="EMBL" id="KAJ7984914.1"/>
    </source>
</evidence>
<organism evidence="1 2">
    <name type="scientific">Dallia pectoralis</name>
    <name type="common">Alaska blackfish</name>
    <dbReference type="NCBI Taxonomy" id="75939"/>
    <lineage>
        <taxon>Eukaryota</taxon>
        <taxon>Metazoa</taxon>
        <taxon>Chordata</taxon>
        <taxon>Craniata</taxon>
        <taxon>Vertebrata</taxon>
        <taxon>Euteleostomi</taxon>
        <taxon>Actinopterygii</taxon>
        <taxon>Neopterygii</taxon>
        <taxon>Teleostei</taxon>
        <taxon>Protacanthopterygii</taxon>
        <taxon>Esociformes</taxon>
        <taxon>Umbridae</taxon>
        <taxon>Dallia</taxon>
    </lineage>
</organism>
<gene>
    <name evidence="1" type="ORF">DPEC_G00359700</name>
</gene>
<evidence type="ECO:0000313" key="2">
    <source>
        <dbReference type="Proteomes" id="UP001157502"/>
    </source>
</evidence>